<comment type="caution">
    <text evidence="1">The sequence shown here is derived from an EMBL/GenBank/DDBJ whole genome shotgun (WGS) entry which is preliminary data.</text>
</comment>
<dbReference type="EMBL" id="CADEAL010000269">
    <property type="protein sequence ID" value="CAB1417517.1"/>
    <property type="molecule type" value="Genomic_DNA"/>
</dbReference>
<reference evidence="1" key="1">
    <citation type="submission" date="2020-03" db="EMBL/GenBank/DDBJ databases">
        <authorList>
            <person name="Weist P."/>
        </authorList>
    </citation>
    <scope>NUCLEOTIDE SEQUENCE</scope>
</reference>
<keyword evidence="2" id="KW-1185">Reference proteome</keyword>
<organism evidence="1 2">
    <name type="scientific">Pleuronectes platessa</name>
    <name type="common">European plaice</name>
    <dbReference type="NCBI Taxonomy" id="8262"/>
    <lineage>
        <taxon>Eukaryota</taxon>
        <taxon>Metazoa</taxon>
        <taxon>Chordata</taxon>
        <taxon>Craniata</taxon>
        <taxon>Vertebrata</taxon>
        <taxon>Euteleostomi</taxon>
        <taxon>Actinopterygii</taxon>
        <taxon>Neopterygii</taxon>
        <taxon>Teleostei</taxon>
        <taxon>Neoteleostei</taxon>
        <taxon>Acanthomorphata</taxon>
        <taxon>Carangaria</taxon>
        <taxon>Pleuronectiformes</taxon>
        <taxon>Pleuronectoidei</taxon>
        <taxon>Pleuronectidae</taxon>
        <taxon>Pleuronectes</taxon>
    </lineage>
</organism>
<dbReference type="AlphaFoldDB" id="A0A9N7TR84"/>
<evidence type="ECO:0000313" key="1">
    <source>
        <dbReference type="EMBL" id="CAB1417517.1"/>
    </source>
</evidence>
<name>A0A9N7TR84_PLEPL</name>
<protein>
    <submittedName>
        <fullName evidence="1">Uncharacterized protein</fullName>
    </submittedName>
</protein>
<gene>
    <name evidence="1" type="ORF">PLEPLA_LOCUS5322</name>
</gene>
<proteinExistence type="predicted"/>
<dbReference type="Proteomes" id="UP001153269">
    <property type="component" value="Unassembled WGS sequence"/>
</dbReference>
<sequence length="167" mass="18524">MQEAWRPREVITWLPLAECRPRVVRGVKRTQEIARGRGLKGTSLVKASVNTGARSPALSFFFDARSSAEASHSCALSRLVTKHGCSRFTPCFVLAISSPCATGRGDHSPHLAGKLKTQKIAQTRIDRSTLRAKDKETPDRDMCVARRLGQLPRKCMANRPCLAQRQQ</sequence>
<evidence type="ECO:0000313" key="2">
    <source>
        <dbReference type="Proteomes" id="UP001153269"/>
    </source>
</evidence>
<accession>A0A9N7TR84</accession>